<dbReference type="EMBL" id="QXJM01000039">
    <property type="protein sequence ID" value="RIE02804.1"/>
    <property type="molecule type" value="Genomic_DNA"/>
</dbReference>
<dbReference type="InterPro" id="IPR025828">
    <property type="entry name" value="Put_sensor_dom"/>
</dbReference>
<feature type="domain" description="Putative sensor" evidence="2">
    <location>
        <begin position="14"/>
        <end position="207"/>
    </location>
</feature>
<organism evidence="3 4">
    <name type="scientific">Cohnella faecalis</name>
    <dbReference type="NCBI Taxonomy" id="2315694"/>
    <lineage>
        <taxon>Bacteria</taxon>
        <taxon>Bacillati</taxon>
        <taxon>Bacillota</taxon>
        <taxon>Bacilli</taxon>
        <taxon>Bacillales</taxon>
        <taxon>Paenibacillaceae</taxon>
        <taxon>Cohnella</taxon>
    </lineage>
</organism>
<dbReference type="Proteomes" id="UP000266340">
    <property type="component" value="Unassembled WGS sequence"/>
</dbReference>
<dbReference type="OrthoDB" id="2601288at2"/>
<evidence type="ECO:0000313" key="3">
    <source>
        <dbReference type="EMBL" id="RIE02804.1"/>
    </source>
</evidence>
<name>A0A398CUW6_9BACL</name>
<dbReference type="Pfam" id="PF13796">
    <property type="entry name" value="Sensor"/>
    <property type="match status" value="1"/>
</dbReference>
<accession>A0A398CUW6</accession>
<keyword evidence="1" id="KW-1133">Transmembrane helix</keyword>
<gene>
    <name evidence="3" type="ORF">D3H35_19410</name>
</gene>
<proteinExistence type="predicted"/>
<evidence type="ECO:0000256" key="1">
    <source>
        <dbReference type="SAM" id="Phobius"/>
    </source>
</evidence>
<dbReference type="RefSeq" id="WP_119150839.1">
    <property type="nucleotide sequence ID" value="NZ_JBHSOV010000035.1"/>
</dbReference>
<evidence type="ECO:0000313" key="4">
    <source>
        <dbReference type="Proteomes" id="UP000266340"/>
    </source>
</evidence>
<sequence length="232" mass="25462">MKKRKARAAWTMMVTSLPRGIAVFVIAIVGVCVGLPLAPFIIGLPILAATLKACERLMSGERKLAATWDRGEAHDPEHWEAQAAQSNDSERAATGWRSWIATLGRVQNYRGLLFGVAQLPATISAFTLAIVIPATFAGIALTPLAYLVSDRVFSFELFGDDWLLNRVFTNLTPENYSYIIGGIGLVLLLLTPYLIRRLGRMYAAWIRWIAGEEKAIDVSEPHGSAGLAESYQ</sequence>
<feature type="transmembrane region" description="Helical" evidence="1">
    <location>
        <begin position="20"/>
        <end position="48"/>
    </location>
</feature>
<comment type="caution">
    <text evidence="3">The sequence shown here is derived from an EMBL/GenBank/DDBJ whole genome shotgun (WGS) entry which is preliminary data.</text>
</comment>
<dbReference type="AlphaFoldDB" id="A0A398CUW6"/>
<keyword evidence="4" id="KW-1185">Reference proteome</keyword>
<keyword evidence="1" id="KW-0812">Transmembrane</keyword>
<keyword evidence="1" id="KW-0472">Membrane</keyword>
<reference evidence="3 4" key="1">
    <citation type="submission" date="2018-09" db="EMBL/GenBank/DDBJ databases">
        <title>Cohnella cavernae sp. nov., isolated from a karst cave.</title>
        <authorList>
            <person name="Zhu H."/>
        </authorList>
    </citation>
    <scope>NUCLEOTIDE SEQUENCE [LARGE SCALE GENOMIC DNA]</scope>
    <source>
        <strain evidence="3 4">K2E09-144</strain>
    </source>
</reference>
<feature type="transmembrane region" description="Helical" evidence="1">
    <location>
        <begin position="176"/>
        <end position="195"/>
    </location>
</feature>
<protein>
    <recommendedName>
        <fullName evidence="2">Putative sensor domain-containing protein</fullName>
    </recommendedName>
</protein>
<feature type="transmembrane region" description="Helical" evidence="1">
    <location>
        <begin position="125"/>
        <end position="148"/>
    </location>
</feature>
<evidence type="ECO:0000259" key="2">
    <source>
        <dbReference type="Pfam" id="PF13796"/>
    </source>
</evidence>